<dbReference type="AlphaFoldDB" id="A0A1F2UKP7"/>
<accession>A0A1F2UKP7</accession>
<comment type="caution">
    <text evidence="2">The sequence shown here is derived from an EMBL/GenBank/DDBJ whole genome shotgun (WGS) entry which is preliminary data.</text>
</comment>
<sequence length="241" mass="27034">MAKLLLHYGKDGPLKYLSHLELIRAFERSFRRAGIEVEASGGFNPRPKISYGPALPVGTSSRSEYLVAEVKSTLCDDDIIERISRVLPKGLGVFRAKYIAEKQSSIASVIECVAYKVEVKTLASAGELSSLVEILRNEERLLIKHKGKEKWVDSKESILDWNIEEAGGGRHVFLMLLAAGERNSVRPEVLIDKLNQSYPHVQDIEVVGIERVAEYVNRDIPLIDIYDFYKNVTIGSECEKS</sequence>
<dbReference type="Proteomes" id="UP000178086">
    <property type="component" value="Unassembled WGS sequence"/>
</dbReference>
<dbReference type="EMBL" id="MELI01000063">
    <property type="protein sequence ID" value="OFW33571.1"/>
    <property type="molecule type" value="Genomic_DNA"/>
</dbReference>
<dbReference type="Pfam" id="PF10105">
    <property type="entry name" value="DUF2344"/>
    <property type="match status" value="1"/>
</dbReference>
<gene>
    <name evidence="2" type="ORF">A2074_06835</name>
</gene>
<organism evidence="2 3">
    <name type="scientific">Candidatus Aquicultor primus</name>
    <dbReference type="NCBI Taxonomy" id="1797195"/>
    <lineage>
        <taxon>Bacteria</taxon>
        <taxon>Bacillati</taxon>
        <taxon>Actinomycetota</taxon>
        <taxon>Candidatus Aquicultoria</taxon>
        <taxon>Candidatus Aquicultorales</taxon>
        <taxon>Candidatus Aquicultoraceae</taxon>
        <taxon>Candidatus Aquicultor</taxon>
    </lineage>
</organism>
<proteinExistence type="predicted"/>
<reference evidence="2 3" key="1">
    <citation type="journal article" date="2016" name="Nat. Commun.">
        <title>Thousands of microbial genomes shed light on interconnected biogeochemical processes in an aquifer system.</title>
        <authorList>
            <person name="Anantharaman K."/>
            <person name="Brown C.T."/>
            <person name="Hug L.A."/>
            <person name="Sharon I."/>
            <person name="Castelle C.J."/>
            <person name="Probst A.J."/>
            <person name="Thomas B.C."/>
            <person name="Singh A."/>
            <person name="Wilkins M.J."/>
            <person name="Karaoz U."/>
            <person name="Brodie E.L."/>
            <person name="Williams K.H."/>
            <person name="Hubbard S.S."/>
            <person name="Banfield J.F."/>
        </authorList>
    </citation>
    <scope>NUCLEOTIDE SEQUENCE [LARGE SCALE GENOMIC DNA]</scope>
</reference>
<name>A0A1F2UKP7_9ACTN</name>
<evidence type="ECO:0000313" key="2">
    <source>
        <dbReference type="EMBL" id="OFW33571.1"/>
    </source>
</evidence>
<dbReference type="NCBIfam" id="TIGR03936">
    <property type="entry name" value="sam_1_link_chp"/>
    <property type="match status" value="1"/>
</dbReference>
<evidence type="ECO:0000259" key="1">
    <source>
        <dbReference type="Pfam" id="PF10105"/>
    </source>
</evidence>
<dbReference type="InterPro" id="IPR018768">
    <property type="entry name" value="DUF2344"/>
</dbReference>
<feature type="domain" description="DUF2344" evidence="1">
    <location>
        <begin position="3"/>
        <end position="187"/>
    </location>
</feature>
<evidence type="ECO:0000313" key="3">
    <source>
        <dbReference type="Proteomes" id="UP000178086"/>
    </source>
</evidence>
<protein>
    <recommendedName>
        <fullName evidence="1">DUF2344 domain-containing protein</fullName>
    </recommendedName>
</protein>